<dbReference type="InParanoid" id="A0A066WH05"/>
<evidence type="ECO:0000313" key="8">
    <source>
        <dbReference type="EMBL" id="KDN53101.1"/>
    </source>
</evidence>
<dbReference type="GO" id="GO:0006260">
    <property type="term" value="P:DNA replication"/>
    <property type="evidence" value="ECO:0007669"/>
    <property type="project" value="UniProtKB-KW"/>
</dbReference>
<dbReference type="OrthoDB" id="25571at2759"/>
<dbReference type="GeneID" id="25265821"/>
<dbReference type="GO" id="GO:0003697">
    <property type="term" value="F:single-stranded DNA binding"/>
    <property type="evidence" value="ECO:0007669"/>
    <property type="project" value="TreeGrafter"/>
</dbReference>
<keyword evidence="5" id="KW-0539">Nucleus</keyword>
<dbReference type="AlphaFoldDB" id="A0A066WH05"/>
<dbReference type="InterPro" id="IPR014646">
    <property type="entry name" value="Rfa2/RPA32"/>
</dbReference>
<evidence type="ECO:0000256" key="4">
    <source>
        <dbReference type="ARBA" id="ARBA00023125"/>
    </source>
</evidence>
<dbReference type="GO" id="GO:0035861">
    <property type="term" value="C:site of double-strand break"/>
    <property type="evidence" value="ECO:0007669"/>
    <property type="project" value="TreeGrafter"/>
</dbReference>
<evidence type="ECO:0000256" key="3">
    <source>
        <dbReference type="ARBA" id="ARBA00022705"/>
    </source>
</evidence>
<keyword evidence="9" id="KW-1185">Reference proteome</keyword>
<dbReference type="Pfam" id="PF01336">
    <property type="entry name" value="tRNA_anti-codon"/>
    <property type="match status" value="1"/>
</dbReference>
<evidence type="ECO:0000259" key="7">
    <source>
        <dbReference type="Pfam" id="PF08784"/>
    </source>
</evidence>
<name>A0A066WH05_TILAU</name>
<dbReference type="Gene3D" id="1.10.10.10">
    <property type="entry name" value="Winged helix-like DNA-binding domain superfamily/Winged helix DNA-binding domain"/>
    <property type="match status" value="1"/>
</dbReference>
<dbReference type="InterPro" id="IPR040260">
    <property type="entry name" value="RFA2-like"/>
</dbReference>
<dbReference type="OMA" id="GRIECNK"/>
<dbReference type="InterPro" id="IPR036390">
    <property type="entry name" value="WH_DNA-bd_sf"/>
</dbReference>
<keyword evidence="3" id="KW-0235">DNA replication</keyword>
<dbReference type="GO" id="GO:0000724">
    <property type="term" value="P:double-strand break repair via homologous recombination"/>
    <property type="evidence" value="ECO:0007669"/>
    <property type="project" value="TreeGrafter"/>
</dbReference>
<dbReference type="SUPFAM" id="SSF50249">
    <property type="entry name" value="Nucleic acid-binding proteins"/>
    <property type="match status" value="1"/>
</dbReference>
<dbReference type="SUPFAM" id="SSF46785">
    <property type="entry name" value="Winged helix' DNA-binding domain"/>
    <property type="match status" value="1"/>
</dbReference>
<sequence length="291" mass="30520">MSYSDNPFGANYAGGGGGGGGGGFMAGSGSQGDHSGGKKIGNNSLHPVTIHQIINAQNNQHTDQGFMIDGADIDQITVVATVRGVVDGQTNVTLHLDDGTGNIDAKVWKENASDDTGMLADVRENTYVRIVGTVKSFQNKTNISAAYVRPIIDHNEWIFHKLDVIHVHLSLQRGEEGMGGGGGAAKSNASGGQRGVAEYFGGGARGAGGGGSGAGGAITGRAAELQTPIQKKVYQAMADLMDDNTDGVHVNQIAKRIGGAYRMDQVEEALQEMQQEGHVFTPMEDYWMPCE</sequence>
<dbReference type="InterPro" id="IPR012340">
    <property type="entry name" value="NA-bd_OB-fold"/>
</dbReference>
<comment type="caution">
    <text evidence="8">The sequence shown here is derived from an EMBL/GenBank/DDBJ whole genome shotgun (WGS) entry which is preliminary data.</text>
</comment>
<feature type="domain" description="Replication protein A C-terminal" evidence="7">
    <location>
        <begin position="168"/>
        <end position="283"/>
    </location>
</feature>
<accession>A0A066WH05</accession>
<evidence type="ECO:0000259" key="6">
    <source>
        <dbReference type="Pfam" id="PF01336"/>
    </source>
</evidence>
<dbReference type="RefSeq" id="XP_013245940.1">
    <property type="nucleotide sequence ID" value="XM_013390486.1"/>
</dbReference>
<comment type="subcellular location">
    <subcellularLocation>
        <location evidence="1">Nucleus</location>
    </subcellularLocation>
</comment>
<dbReference type="EMBL" id="JMSN01000004">
    <property type="protein sequence ID" value="KDN53101.1"/>
    <property type="molecule type" value="Genomic_DNA"/>
</dbReference>
<dbReference type="GO" id="GO:0005662">
    <property type="term" value="C:DNA replication factor A complex"/>
    <property type="evidence" value="ECO:0007669"/>
    <property type="project" value="TreeGrafter"/>
</dbReference>
<organism evidence="8 9">
    <name type="scientific">Tilletiaria anomala (strain ATCC 24038 / CBS 436.72 / UBC 951)</name>
    <dbReference type="NCBI Taxonomy" id="1037660"/>
    <lineage>
        <taxon>Eukaryota</taxon>
        <taxon>Fungi</taxon>
        <taxon>Dikarya</taxon>
        <taxon>Basidiomycota</taxon>
        <taxon>Ustilaginomycotina</taxon>
        <taxon>Exobasidiomycetes</taxon>
        <taxon>Georgefischeriales</taxon>
        <taxon>Tilletiariaceae</taxon>
        <taxon>Tilletiaria</taxon>
    </lineage>
</organism>
<dbReference type="Proteomes" id="UP000027361">
    <property type="component" value="Unassembled WGS sequence"/>
</dbReference>
<evidence type="ECO:0000256" key="1">
    <source>
        <dbReference type="ARBA" id="ARBA00004123"/>
    </source>
</evidence>
<dbReference type="GO" id="GO:0006289">
    <property type="term" value="P:nucleotide-excision repair"/>
    <property type="evidence" value="ECO:0007669"/>
    <property type="project" value="TreeGrafter"/>
</dbReference>
<gene>
    <name evidence="8" type="ORF">K437DRAFT_266035</name>
</gene>
<dbReference type="PANTHER" id="PTHR13989">
    <property type="entry name" value="REPLICATION PROTEIN A-RELATED"/>
    <property type="match status" value="1"/>
</dbReference>
<protein>
    <submittedName>
        <fullName evidence="8">Replication protein A, subunit RPA32</fullName>
    </submittedName>
</protein>
<evidence type="ECO:0000313" key="9">
    <source>
        <dbReference type="Proteomes" id="UP000027361"/>
    </source>
</evidence>
<dbReference type="InterPro" id="IPR014892">
    <property type="entry name" value="RPA_C"/>
</dbReference>
<dbReference type="GO" id="GO:0000781">
    <property type="term" value="C:chromosome, telomeric region"/>
    <property type="evidence" value="ECO:0007669"/>
    <property type="project" value="TreeGrafter"/>
</dbReference>
<evidence type="ECO:0000256" key="5">
    <source>
        <dbReference type="ARBA" id="ARBA00023242"/>
    </source>
</evidence>
<dbReference type="Pfam" id="PF08784">
    <property type="entry name" value="RPA_C"/>
    <property type="match status" value="1"/>
</dbReference>
<dbReference type="PIRSF" id="PIRSF036949">
    <property type="entry name" value="RPA32"/>
    <property type="match status" value="1"/>
</dbReference>
<evidence type="ECO:0000256" key="2">
    <source>
        <dbReference type="ARBA" id="ARBA00007815"/>
    </source>
</evidence>
<dbReference type="InterPro" id="IPR004365">
    <property type="entry name" value="NA-bd_OB_tRNA"/>
</dbReference>
<dbReference type="PANTHER" id="PTHR13989:SF16">
    <property type="entry name" value="REPLICATION PROTEIN A2"/>
    <property type="match status" value="1"/>
</dbReference>
<dbReference type="CDD" id="cd04478">
    <property type="entry name" value="RPA2_DBD_D"/>
    <property type="match status" value="1"/>
</dbReference>
<keyword evidence="4" id="KW-0238">DNA-binding</keyword>
<feature type="domain" description="OB" evidence="6">
    <location>
        <begin position="76"/>
        <end position="150"/>
    </location>
</feature>
<reference evidence="8 9" key="1">
    <citation type="submission" date="2014-05" db="EMBL/GenBank/DDBJ databases">
        <title>Draft genome sequence of a rare smut relative, Tilletiaria anomala UBC 951.</title>
        <authorList>
            <consortium name="DOE Joint Genome Institute"/>
            <person name="Toome M."/>
            <person name="Kuo A."/>
            <person name="Henrissat B."/>
            <person name="Lipzen A."/>
            <person name="Tritt A."/>
            <person name="Yoshinaga Y."/>
            <person name="Zane M."/>
            <person name="Barry K."/>
            <person name="Grigoriev I.V."/>
            <person name="Spatafora J.W."/>
            <person name="Aimea M.C."/>
        </authorList>
    </citation>
    <scope>NUCLEOTIDE SEQUENCE [LARGE SCALE GENOMIC DNA]</scope>
    <source>
        <strain evidence="8 9">UBC 951</strain>
    </source>
</reference>
<dbReference type="Gene3D" id="2.40.50.140">
    <property type="entry name" value="Nucleic acid-binding proteins"/>
    <property type="match status" value="1"/>
</dbReference>
<dbReference type="InterPro" id="IPR036388">
    <property type="entry name" value="WH-like_DNA-bd_sf"/>
</dbReference>
<comment type="similarity">
    <text evidence="2">Belongs to the replication factor A protein 2 family.</text>
</comment>
<dbReference type="HOGENOM" id="CLU_051033_0_1_1"/>
<dbReference type="FunCoup" id="A0A066WH05">
    <property type="interactions" value="417"/>
</dbReference>
<dbReference type="STRING" id="1037660.A0A066WH05"/>
<proteinExistence type="inferred from homology"/>